<feature type="compositionally biased region" description="Low complexity" evidence="7">
    <location>
        <begin position="639"/>
        <end position="652"/>
    </location>
</feature>
<dbReference type="PROSITE" id="PS50011">
    <property type="entry name" value="PROTEIN_KINASE_DOM"/>
    <property type="match status" value="1"/>
</dbReference>
<keyword evidence="3 6" id="KW-0547">Nucleotide-binding</keyword>
<evidence type="ECO:0000256" key="5">
    <source>
        <dbReference type="ARBA" id="ARBA00022840"/>
    </source>
</evidence>
<dbReference type="PROSITE" id="PS00107">
    <property type="entry name" value="PROTEIN_KINASE_ATP"/>
    <property type="match status" value="1"/>
</dbReference>
<dbReference type="InterPro" id="IPR011009">
    <property type="entry name" value="Kinase-like_dom_sf"/>
</dbReference>
<dbReference type="PANTHER" id="PTHR47989:SF36">
    <property type="entry name" value="PROTEIN KINASE DOMAIN-CONTAINING PROTEIN"/>
    <property type="match status" value="1"/>
</dbReference>
<keyword evidence="4" id="KW-0418">Kinase</keyword>
<dbReference type="PANTHER" id="PTHR47989">
    <property type="entry name" value="OS01G0750732 PROTEIN"/>
    <property type="match status" value="1"/>
</dbReference>
<dbReference type="PROSITE" id="PS00108">
    <property type="entry name" value="PROTEIN_KINASE_ST"/>
    <property type="match status" value="1"/>
</dbReference>
<dbReference type="InterPro" id="IPR008271">
    <property type="entry name" value="Ser/Thr_kinase_AS"/>
</dbReference>
<keyword evidence="2" id="KW-0808">Transferase</keyword>
<evidence type="ECO:0000256" key="1">
    <source>
        <dbReference type="ARBA" id="ARBA00022527"/>
    </source>
</evidence>
<dbReference type="CDD" id="cd14066">
    <property type="entry name" value="STKc_IRAK"/>
    <property type="match status" value="1"/>
</dbReference>
<evidence type="ECO:0000313" key="11">
    <source>
        <dbReference type="EMBL" id="VVB00725.1"/>
    </source>
</evidence>
<dbReference type="SMART" id="SM00220">
    <property type="entry name" value="S_TKc"/>
    <property type="match status" value="1"/>
</dbReference>
<dbReference type="AlphaFoldDB" id="A0A565BGH2"/>
<feature type="domain" description="Protein kinase" evidence="10">
    <location>
        <begin position="326"/>
        <end position="608"/>
    </location>
</feature>
<keyword evidence="8" id="KW-0812">Transmembrane</keyword>
<dbReference type="GO" id="GO:0005524">
    <property type="term" value="F:ATP binding"/>
    <property type="evidence" value="ECO:0007669"/>
    <property type="project" value="UniProtKB-UniRule"/>
</dbReference>
<evidence type="ECO:0000256" key="4">
    <source>
        <dbReference type="ARBA" id="ARBA00022777"/>
    </source>
</evidence>
<sequence>MVMNSQAFLVTLIALLVTQLPSLIAKDCPLDLTSSNFTLVASVCSNITDRGKCCRYMNAFIAVSVARYANLSTNLGVTSDLSEACIGSISKAMELYGVSKTATSFCGLGTKILVKYSCEGRTTVTQMHQSPKFGHVSRNCRLPLSPANRCRKCLNSGITYLRNLVGVENNNITMSTCRDATYAALASRIDDASALELLGCFFQVTELSIPSDSFPPVASPGPSPSMDGAISPNNSDYLLTPSQSNNPYHLTMVPTIGIVVTAVALTMLVVLVILIRRKNRELDESESLDRNSTKTIPSPMPVFKIHEDDSSPFQKFSYKEIGNATNDFNSVIGHGGFGTVYKAEFSDGLVAAVKRMNKVSEQSKHDFCREIELLAKLHHRNLVALKGFCIEKKERFLIYDYMENGSLRNHLHSIGKAPLSWGTRMQIAIDVANALEYLHFYCDPPLCHRDIKSSNILLDENFVAKLSDFGLAHTFRDGSVSFEPVNTNIRGTPGYVDPEYVITEELTEKSDVYSFGVVLLEIITGRTAVDEGRNLVEMSQRLLANKARHRDLVDSKIKDSIGDVEGNQLEAVVAVVRMCTEKEGRSRPTIKQVLRLLCESCDPLHGGFAKAVEEEIIGRDSRMRTDSRFQRGNSRVFGPSSSTTSRSPYSQSLPHSPINGLSF</sequence>
<keyword evidence="8" id="KW-1133">Transmembrane helix</keyword>
<evidence type="ECO:0000256" key="8">
    <source>
        <dbReference type="SAM" id="Phobius"/>
    </source>
</evidence>
<dbReference type="InterPro" id="IPR017441">
    <property type="entry name" value="Protein_kinase_ATP_BS"/>
</dbReference>
<feature type="binding site" evidence="6">
    <location>
        <position position="354"/>
    </location>
    <ligand>
        <name>ATP</name>
        <dbReference type="ChEBI" id="CHEBI:30616"/>
    </ligand>
</feature>
<protein>
    <recommendedName>
        <fullName evidence="10">Protein kinase domain-containing protein</fullName>
    </recommendedName>
</protein>
<dbReference type="Pfam" id="PF00069">
    <property type="entry name" value="Pkinase"/>
    <property type="match status" value="1"/>
</dbReference>
<dbReference type="InterPro" id="IPR000719">
    <property type="entry name" value="Prot_kinase_dom"/>
</dbReference>
<reference evidence="11" key="1">
    <citation type="submission" date="2019-07" db="EMBL/GenBank/DDBJ databases">
        <authorList>
            <person name="Dittberner H."/>
        </authorList>
    </citation>
    <scope>NUCLEOTIDE SEQUENCE [LARGE SCALE GENOMIC DNA]</scope>
</reference>
<feature type="chain" id="PRO_5022030575" description="Protein kinase domain-containing protein" evidence="9">
    <location>
        <begin position="26"/>
        <end position="663"/>
    </location>
</feature>
<keyword evidence="5 6" id="KW-0067">ATP-binding</keyword>
<evidence type="ECO:0000313" key="12">
    <source>
        <dbReference type="Proteomes" id="UP000489600"/>
    </source>
</evidence>
<gene>
    <name evidence="11" type="ORF">ANE_LOCUS11169</name>
</gene>
<proteinExistence type="predicted"/>
<keyword evidence="8" id="KW-0472">Membrane</keyword>
<dbReference type="EMBL" id="CABITT030000004">
    <property type="protein sequence ID" value="VVB00725.1"/>
    <property type="molecule type" value="Genomic_DNA"/>
</dbReference>
<evidence type="ECO:0000256" key="2">
    <source>
        <dbReference type="ARBA" id="ARBA00022679"/>
    </source>
</evidence>
<evidence type="ECO:0000259" key="10">
    <source>
        <dbReference type="PROSITE" id="PS50011"/>
    </source>
</evidence>
<dbReference type="OrthoDB" id="543156at2759"/>
<keyword evidence="9" id="KW-0732">Signal</keyword>
<dbReference type="FunFam" id="3.30.200.20:FF:000420">
    <property type="entry name" value="Putative receptor-like protein kinase"/>
    <property type="match status" value="1"/>
</dbReference>
<evidence type="ECO:0000256" key="3">
    <source>
        <dbReference type="ARBA" id="ARBA00022741"/>
    </source>
</evidence>
<accession>A0A565BGH2</accession>
<dbReference type="SUPFAM" id="SSF56112">
    <property type="entry name" value="Protein kinase-like (PK-like)"/>
    <property type="match status" value="1"/>
</dbReference>
<dbReference type="InterPro" id="IPR043891">
    <property type="entry name" value="SPARK"/>
</dbReference>
<evidence type="ECO:0000256" key="9">
    <source>
        <dbReference type="SAM" id="SignalP"/>
    </source>
</evidence>
<keyword evidence="1" id="KW-0723">Serine/threonine-protein kinase</keyword>
<evidence type="ECO:0000256" key="6">
    <source>
        <dbReference type="PROSITE-ProRule" id="PRU10141"/>
    </source>
</evidence>
<evidence type="ECO:0000256" key="7">
    <source>
        <dbReference type="SAM" id="MobiDB-lite"/>
    </source>
</evidence>
<dbReference type="Pfam" id="PF19160">
    <property type="entry name" value="SPARK"/>
    <property type="match status" value="1"/>
</dbReference>
<feature type="region of interest" description="Disordered" evidence="7">
    <location>
        <begin position="623"/>
        <end position="663"/>
    </location>
</feature>
<dbReference type="Gene3D" id="3.30.200.20">
    <property type="entry name" value="Phosphorylase Kinase, domain 1"/>
    <property type="match status" value="1"/>
</dbReference>
<comment type="caution">
    <text evidence="11">The sequence shown here is derived from an EMBL/GenBank/DDBJ whole genome shotgun (WGS) entry which is preliminary data.</text>
</comment>
<dbReference type="FunFam" id="1.10.510.10:FF:000381">
    <property type="entry name" value="Putative receptor-like protein kinase"/>
    <property type="match status" value="1"/>
</dbReference>
<name>A0A565BGH2_9BRAS</name>
<feature type="signal peptide" evidence="9">
    <location>
        <begin position="1"/>
        <end position="25"/>
    </location>
</feature>
<dbReference type="Gene3D" id="1.10.510.10">
    <property type="entry name" value="Transferase(Phosphotransferase) domain 1"/>
    <property type="match status" value="1"/>
</dbReference>
<dbReference type="GO" id="GO:0004674">
    <property type="term" value="F:protein serine/threonine kinase activity"/>
    <property type="evidence" value="ECO:0007669"/>
    <property type="project" value="UniProtKB-KW"/>
</dbReference>
<organism evidence="11 12">
    <name type="scientific">Arabis nemorensis</name>
    <dbReference type="NCBI Taxonomy" id="586526"/>
    <lineage>
        <taxon>Eukaryota</taxon>
        <taxon>Viridiplantae</taxon>
        <taxon>Streptophyta</taxon>
        <taxon>Embryophyta</taxon>
        <taxon>Tracheophyta</taxon>
        <taxon>Spermatophyta</taxon>
        <taxon>Magnoliopsida</taxon>
        <taxon>eudicotyledons</taxon>
        <taxon>Gunneridae</taxon>
        <taxon>Pentapetalae</taxon>
        <taxon>rosids</taxon>
        <taxon>malvids</taxon>
        <taxon>Brassicales</taxon>
        <taxon>Brassicaceae</taxon>
        <taxon>Arabideae</taxon>
        <taxon>Arabis</taxon>
    </lineage>
</organism>
<dbReference type="Proteomes" id="UP000489600">
    <property type="component" value="Unassembled WGS sequence"/>
</dbReference>
<keyword evidence="12" id="KW-1185">Reference proteome</keyword>
<feature type="transmembrane region" description="Helical" evidence="8">
    <location>
        <begin position="252"/>
        <end position="275"/>
    </location>
</feature>